<evidence type="ECO:0000313" key="8">
    <source>
        <dbReference type="EMBL" id="ARO88749.1"/>
    </source>
</evidence>
<dbReference type="GO" id="GO:0055085">
    <property type="term" value="P:transmembrane transport"/>
    <property type="evidence" value="ECO:0007669"/>
    <property type="project" value="InterPro"/>
</dbReference>
<keyword evidence="5 6" id="KW-0472">Membrane</keyword>
<feature type="transmembrane region" description="Helical" evidence="6">
    <location>
        <begin position="48"/>
        <end position="66"/>
    </location>
</feature>
<dbReference type="AlphaFoldDB" id="A0A1W6SSI6"/>
<dbReference type="Pfam" id="PF03600">
    <property type="entry name" value="CitMHS"/>
    <property type="match status" value="1"/>
</dbReference>
<feature type="transmembrane region" description="Helical" evidence="6">
    <location>
        <begin position="20"/>
        <end position="42"/>
    </location>
</feature>
<dbReference type="EMBL" id="CP021106">
    <property type="protein sequence ID" value="ARO88749.1"/>
    <property type="molecule type" value="Genomic_DNA"/>
</dbReference>
<gene>
    <name evidence="8" type="ORF">EBAPG3_013775</name>
</gene>
<evidence type="ECO:0000256" key="3">
    <source>
        <dbReference type="ARBA" id="ARBA00022692"/>
    </source>
</evidence>
<name>A0A1W6SSI6_9PROT</name>
<dbReference type="KEGG" id="nlc:EBAPG3_013775"/>
<proteinExistence type="predicted"/>
<dbReference type="OrthoDB" id="3177666at2"/>
<keyword evidence="4 6" id="KW-1133">Transmembrane helix</keyword>
<dbReference type="InterPro" id="IPR051475">
    <property type="entry name" value="Diverse_Ion_Transporter"/>
</dbReference>
<comment type="subcellular location">
    <subcellularLocation>
        <location evidence="1">Membrane</location>
        <topology evidence="1">Multi-pass membrane protein</topology>
    </subcellularLocation>
</comment>
<feature type="transmembrane region" description="Helical" evidence="6">
    <location>
        <begin position="87"/>
        <end position="112"/>
    </location>
</feature>
<evidence type="ECO:0000256" key="1">
    <source>
        <dbReference type="ARBA" id="ARBA00004141"/>
    </source>
</evidence>
<feature type="transmembrane region" description="Helical" evidence="6">
    <location>
        <begin position="353"/>
        <end position="374"/>
    </location>
</feature>
<evidence type="ECO:0000313" key="9">
    <source>
        <dbReference type="Proteomes" id="UP000012179"/>
    </source>
</evidence>
<dbReference type="eggNOG" id="COG1055">
    <property type="taxonomic scope" value="Bacteria"/>
</dbReference>
<evidence type="ECO:0000259" key="7">
    <source>
        <dbReference type="Pfam" id="PF03600"/>
    </source>
</evidence>
<feature type="transmembrane region" description="Helical" evidence="6">
    <location>
        <begin position="318"/>
        <end position="341"/>
    </location>
</feature>
<feature type="transmembrane region" description="Helical" evidence="6">
    <location>
        <begin position="162"/>
        <end position="188"/>
    </location>
</feature>
<feature type="transmembrane region" description="Helical" evidence="6">
    <location>
        <begin position="208"/>
        <end position="240"/>
    </location>
</feature>
<feature type="domain" description="Citrate transporter-like" evidence="7">
    <location>
        <begin position="33"/>
        <end position="310"/>
    </location>
</feature>
<evidence type="ECO:0000256" key="5">
    <source>
        <dbReference type="ARBA" id="ARBA00023136"/>
    </source>
</evidence>
<dbReference type="Proteomes" id="UP000012179">
    <property type="component" value="Chromosome"/>
</dbReference>
<feature type="transmembrane region" description="Helical" evidence="6">
    <location>
        <begin position="289"/>
        <end position="312"/>
    </location>
</feature>
<protein>
    <submittedName>
        <fullName evidence="8">Anion transporter</fullName>
    </submittedName>
</protein>
<keyword evidence="2" id="KW-0813">Transport</keyword>
<dbReference type="PANTHER" id="PTHR43568:SF1">
    <property type="entry name" value="P PROTEIN"/>
    <property type="match status" value="1"/>
</dbReference>
<dbReference type="GO" id="GO:0016020">
    <property type="term" value="C:membrane"/>
    <property type="evidence" value="ECO:0007669"/>
    <property type="project" value="UniProtKB-SubCell"/>
</dbReference>
<organism evidence="8 9">
    <name type="scientific">Nitrosospira lacus</name>
    <dbReference type="NCBI Taxonomy" id="1288494"/>
    <lineage>
        <taxon>Bacteria</taxon>
        <taxon>Pseudomonadati</taxon>
        <taxon>Pseudomonadota</taxon>
        <taxon>Betaproteobacteria</taxon>
        <taxon>Nitrosomonadales</taxon>
        <taxon>Nitrosomonadaceae</taxon>
        <taxon>Nitrosospira</taxon>
    </lineage>
</organism>
<dbReference type="PANTHER" id="PTHR43568">
    <property type="entry name" value="P PROTEIN"/>
    <property type="match status" value="1"/>
</dbReference>
<evidence type="ECO:0000256" key="6">
    <source>
        <dbReference type="SAM" id="Phobius"/>
    </source>
</evidence>
<reference evidence="8 9" key="1">
    <citation type="journal article" date="2015" name="Int. J. Syst. Evol. Microbiol.">
        <title>Nitrosospira lacus sp. nov., a psychrotolerant, ammonia-oxidizing bacterium from sandy lake sediment.</title>
        <authorList>
            <person name="Urakawa H."/>
            <person name="Garcia J.C."/>
            <person name="Nielsen J.L."/>
            <person name="Le V.Q."/>
            <person name="Kozlowski J.A."/>
            <person name="Stein L.Y."/>
            <person name="Lim C.K."/>
            <person name="Pommerening-Roser A."/>
            <person name="Martens-Habbena W."/>
            <person name="Stahl D.A."/>
            <person name="Klotz M.G."/>
        </authorList>
    </citation>
    <scope>NUCLEOTIDE SEQUENCE [LARGE SCALE GENOMIC DNA]</scope>
    <source>
        <strain evidence="8 9">APG3</strain>
    </source>
</reference>
<evidence type="ECO:0000256" key="4">
    <source>
        <dbReference type="ARBA" id="ARBA00022989"/>
    </source>
</evidence>
<keyword evidence="9" id="KW-1185">Reference proteome</keyword>
<dbReference type="RefSeq" id="WP_004179699.1">
    <property type="nucleotide sequence ID" value="NZ_CP021106.3"/>
</dbReference>
<sequence length="375" mass="41829">MDDKTLAVLSPLQALRKDYFFWALLALLVWLIATKPQQFLIYPTLVDWPTIAALTGLLVLTKGVELSGYLHHLGKHLILRMPTDRALAMFLVLTAALLSTLLTNDVALFIVVPLTVGLRAVSTVPVTRLVVFEAFAVNAGSALTPIGNPQNLFLSQFHQIPFYHYVGAMLPLVLVFLLPLLLLTAYAFTGHRIAIRDGTDLLPLNKRLLYLSLALYLPFLVSIDAHQAEAAAIVVLAIFLITHRRVLARVDWALILVFMLMFIDMRLIAQESTVRSFIEQLELSDPQHLYFTGVAISQLISNVPAAILLAEYSNDWQLIAYAVNVGGFGFILGSLANIIALRMARDSRAWLTFHAFSLPFLLVISGLVYLWLFFF</sequence>
<keyword evidence="3 6" id="KW-0812">Transmembrane</keyword>
<dbReference type="InterPro" id="IPR004680">
    <property type="entry name" value="Cit_transptr-like_dom"/>
</dbReference>
<accession>A0A1W6SSI6</accession>
<feature type="transmembrane region" description="Helical" evidence="6">
    <location>
        <begin position="252"/>
        <end position="269"/>
    </location>
</feature>
<evidence type="ECO:0000256" key="2">
    <source>
        <dbReference type="ARBA" id="ARBA00022448"/>
    </source>
</evidence>